<evidence type="ECO:0000256" key="7">
    <source>
        <dbReference type="ARBA" id="ARBA00023242"/>
    </source>
</evidence>
<evidence type="ECO:0000256" key="6">
    <source>
        <dbReference type="ARBA" id="ARBA00023163"/>
    </source>
</evidence>
<keyword evidence="7" id="KW-0539">Nucleus</keyword>
<dbReference type="InterPro" id="IPR051953">
    <property type="entry name" value="Plant_SW-associated_TFs"/>
</dbReference>
<dbReference type="EMBL" id="JAEFBJ010000013">
    <property type="protein sequence ID" value="KAG7537612.1"/>
    <property type="molecule type" value="Genomic_DNA"/>
</dbReference>
<feature type="domain" description="Myb-like" evidence="9">
    <location>
        <begin position="119"/>
        <end position="171"/>
    </location>
</feature>
<dbReference type="PANTHER" id="PTHR47997:SF37">
    <property type="entry name" value="MYB TRANSCRIPTION FACTOR"/>
    <property type="match status" value="1"/>
</dbReference>
<dbReference type="GO" id="GO:0003677">
    <property type="term" value="F:DNA binding"/>
    <property type="evidence" value="ECO:0007669"/>
    <property type="project" value="UniProtKB-KW"/>
</dbReference>
<organism evidence="11 12">
    <name type="scientific">Arabidopsis suecica</name>
    <name type="common">Swedish thale-cress</name>
    <name type="synonym">Cardaminopsis suecica</name>
    <dbReference type="NCBI Taxonomy" id="45249"/>
    <lineage>
        <taxon>Eukaryota</taxon>
        <taxon>Viridiplantae</taxon>
        <taxon>Streptophyta</taxon>
        <taxon>Embryophyta</taxon>
        <taxon>Tracheophyta</taxon>
        <taxon>Spermatophyta</taxon>
        <taxon>Magnoliopsida</taxon>
        <taxon>eudicotyledons</taxon>
        <taxon>Gunneridae</taxon>
        <taxon>Pentapetalae</taxon>
        <taxon>rosids</taxon>
        <taxon>malvids</taxon>
        <taxon>Brassicales</taxon>
        <taxon>Brassicaceae</taxon>
        <taxon>Camelineae</taxon>
        <taxon>Arabidopsis</taxon>
    </lineage>
</organism>
<reference evidence="11 12" key="1">
    <citation type="submission" date="2020-12" db="EMBL/GenBank/DDBJ databases">
        <title>Concerted genomic and epigenomic changes stabilize Arabidopsis allopolyploids.</title>
        <authorList>
            <person name="Chen Z."/>
        </authorList>
    </citation>
    <scope>NUCLEOTIDE SEQUENCE [LARGE SCALE GENOMIC DNA]</scope>
    <source>
        <strain evidence="11">As9502</strain>
        <tissue evidence="11">Leaf</tissue>
    </source>
</reference>
<evidence type="ECO:0000313" key="11">
    <source>
        <dbReference type="EMBL" id="KAG7537612.1"/>
    </source>
</evidence>
<evidence type="ECO:0000256" key="3">
    <source>
        <dbReference type="ARBA" id="ARBA00023015"/>
    </source>
</evidence>
<dbReference type="AlphaFoldDB" id="A0A8T1XXT4"/>
<dbReference type="GO" id="GO:0045893">
    <property type="term" value="P:positive regulation of DNA-templated transcription"/>
    <property type="evidence" value="ECO:0007669"/>
    <property type="project" value="UniProtKB-ARBA"/>
</dbReference>
<protein>
    <submittedName>
        <fullName evidence="11">Myb domain</fullName>
    </submittedName>
</protein>
<evidence type="ECO:0000259" key="10">
    <source>
        <dbReference type="PROSITE" id="PS51294"/>
    </source>
</evidence>
<dbReference type="Pfam" id="PF00249">
    <property type="entry name" value="Myb_DNA-binding"/>
    <property type="match status" value="2"/>
</dbReference>
<dbReference type="FunFam" id="1.10.10.60:FF:000371">
    <property type="entry name" value="MYB transcription factor"/>
    <property type="match status" value="1"/>
</dbReference>
<keyword evidence="5" id="KW-0010">Activator</keyword>
<evidence type="ECO:0000256" key="2">
    <source>
        <dbReference type="ARBA" id="ARBA00022737"/>
    </source>
</evidence>
<dbReference type="CDD" id="cd00167">
    <property type="entry name" value="SANT"/>
    <property type="match status" value="2"/>
</dbReference>
<dbReference type="PROSITE" id="PS51294">
    <property type="entry name" value="HTH_MYB"/>
    <property type="match status" value="2"/>
</dbReference>
<feature type="region of interest" description="Disordered" evidence="8">
    <location>
        <begin position="91"/>
        <end position="128"/>
    </location>
</feature>
<dbReference type="PANTHER" id="PTHR47997">
    <property type="entry name" value="MYB DOMAIN PROTEIN 55"/>
    <property type="match status" value="1"/>
</dbReference>
<proteinExistence type="predicted"/>
<feature type="domain" description="Myb-like" evidence="9">
    <location>
        <begin position="172"/>
        <end position="222"/>
    </location>
</feature>
<dbReference type="OrthoDB" id="2143914at2759"/>
<evidence type="ECO:0000313" key="12">
    <source>
        <dbReference type="Proteomes" id="UP000694251"/>
    </source>
</evidence>
<feature type="compositionally biased region" description="Basic and acidic residues" evidence="8">
    <location>
        <begin position="91"/>
        <end position="119"/>
    </location>
</feature>
<keyword evidence="12" id="KW-1185">Reference proteome</keyword>
<feature type="domain" description="HTH myb-type" evidence="10">
    <location>
        <begin position="172"/>
        <end position="226"/>
    </location>
</feature>
<dbReference type="InterPro" id="IPR001005">
    <property type="entry name" value="SANT/Myb"/>
</dbReference>
<dbReference type="PROSITE" id="PS50090">
    <property type="entry name" value="MYB_LIKE"/>
    <property type="match status" value="2"/>
</dbReference>
<keyword evidence="4" id="KW-0238">DNA-binding</keyword>
<dbReference type="GO" id="GO:0005634">
    <property type="term" value="C:nucleus"/>
    <property type="evidence" value="ECO:0007669"/>
    <property type="project" value="UniProtKB-SubCell"/>
</dbReference>
<evidence type="ECO:0000256" key="5">
    <source>
        <dbReference type="ARBA" id="ARBA00023159"/>
    </source>
</evidence>
<evidence type="ECO:0000256" key="1">
    <source>
        <dbReference type="ARBA" id="ARBA00004123"/>
    </source>
</evidence>
<dbReference type="SMART" id="SM00717">
    <property type="entry name" value="SANT"/>
    <property type="match status" value="2"/>
</dbReference>
<feature type="region of interest" description="Disordered" evidence="8">
    <location>
        <begin position="233"/>
        <end position="255"/>
    </location>
</feature>
<evidence type="ECO:0000256" key="8">
    <source>
        <dbReference type="SAM" id="MobiDB-lite"/>
    </source>
</evidence>
<evidence type="ECO:0000259" key="9">
    <source>
        <dbReference type="PROSITE" id="PS50090"/>
    </source>
</evidence>
<dbReference type="Proteomes" id="UP000694251">
    <property type="component" value="Chromosome 13"/>
</dbReference>
<accession>A0A8T1XXT4</accession>
<keyword evidence="6" id="KW-0804">Transcription</keyword>
<comment type="caution">
    <text evidence="11">The sequence shown here is derived from an EMBL/GenBank/DDBJ whole genome shotgun (WGS) entry which is preliminary data.</text>
</comment>
<comment type="subcellular location">
    <subcellularLocation>
        <location evidence="1">Nucleus</location>
    </subcellularLocation>
</comment>
<dbReference type="InterPro" id="IPR017930">
    <property type="entry name" value="Myb_dom"/>
</dbReference>
<evidence type="ECO:0000256" key="4">
    <source>
        <dbReference type="ARBA" id="ARBA00023125"/>
    </source>
</evidence>
<feature type="domain" description="HTH myb-type" evidence="10">
    <location>
        <begin position="119"/>
        <end position="171"/>
    </location>
</feature>
<name>A0A8T1XXT4_ARASU</name>
<keyword evidence="2" id="KW-0677">Repeat</keyword>
<keyword evidence="3" id="KW-0805">Transcription regulation</keyword>
<dbReference type="FunFam" id="1.10.10.60:FF:000077">
    <property type="entry name" value="MYB transcription factor"/>
    <property type="match status" value="1"/>
</dbReference>
<gene>
    <name evidence="11" type="ORF">ISN44_As13g014850</name>
</gene>
<sequence length="380" mass="44668">MVEIRFILPEKNARWFVKRPRFMVEFERRMNGFGGKTEAKALKIMYRLARSVLVWTDGEGNEEKELRTQHVEHYSPNIFDPEFHQKVKKEKIEKDKREASDCEGKKDTWKMTKSGERPKQRQRKGLWSPEEDQKLKSFILSRGHACWTTVPIQAGLQRNGKSCRLRWINYLRPGLKRGSFSEEEEETILTLHASLGNKWSRIAKYLPGRTDNEIKNYWHSYLKKRWLKSQPQLKTQRSDLTESSPSSLLSCGKRNPETETLDHVISFQKFAEKPTSSPSKDSNNNMIMNNSNHLPKLFFSEWISSSNPHIDYSSAFTDSKHINETQDQINDEEVMMINNNNNYSSLEDVMLRTEFLQPDHEYANYYSSGDFFISNDQNYV</sequence>